<organism evidence="1 2">
    <name type="scientific">Asanoa siamensis</name>
    <dbReference type="NCBI Taxonomy" id="926357"/>
    <lineage>
        <taxon>Bacteria</taxon>
        <taxon>Bacillati</taxon>
        <taxon>Actinomycetota</taxon>
        <taxon>Actinomycetes</taxon>
        <taxon>Micromonosporales</taxon>
        <taxon>Micromonosporaceae</taxon>
        <taxon>Asanoa</taxon>
    </lineage>
</organism>
<sequence>MLRHHFRGPIVAYGRSDISHWPPRPGRVLSVISAAAFARWITPPLPLYGDDHKRGDFAP</sequence>
<keyword evidence="2" id="KW-1185">Reference proteome</keyword>
<evidence type="ECO:0000313" key="1">
    <source>
        <dbReference type="EMBL" id="GIF73362.1"/>
    </source>
</evidence>
<protein>
    <submittedName>
        <fullName evidence="1">Uncharacterized protein</fullName>
    </submittedName>
</protein>
<gene>
    <name evidence="1" type="ORF">Asi02nite_28800</name>
</gene>
<proteinExistence type="predicted"/>
<dbReference type="EMBL" id="BONE01000020">
    <property type="protein sequence ID" value="GIF73362.1"/>
    <property type="molecule type" value="Genomic_DNA"/>
</dbReference>
<reference evidence="1 2" key="1">
    <citation type="submission" date="2021-01" db="EMBL/GenBank/DDBJ databases">
        <title>Whole genome shotgun sequence of Asanoa siamensis NBRC 107932.</title>
        <authorList>
            <person name="Komaki H."/>
            <person name="Tamura T."/>
        </authorList>
    </citation>
    <scope>NUCLEOTIDE SEQUENCE [LARGE SCALE GENOMIC DNA]</scope>
    <source>
        <strain evidence="1 2">NBRC 107932</strain>
    </source>
</reference>
<name>A0ABQ4CQ18_9ACTN</name>
<dbReference type="Proteomes" id="UP000604117">
    <property type="component" value="Unassembled WGS sequence"/>
</dbReference>
<comment type="caution">
    <text evidence="1">The sequence shown here is derived from an EMBL/GenBank/DDBJ whole genome shotgun (WGS) entry which is preliminary data.</text>
</comment>
<evidence type="ECO:0000313" key="2">
    <source>
        <dbReference type="Proteomes" id="UP000604117"/>
    </source>
</evidence>
<accession>A0ABQ4CQ18</accession>